<name>A0A453GL87_AEGTS</name>
<dbReference type="Pfam" id="PF00349">
    <property type="entry name" value="Hexokinase_1"/>
    <property type="match status" value="1"/>
</dbReference>
<evidence type="ECO:0000259" key="14">
    <source>
        <dbReference type="Pfam" id="PF03727"/>
    </source>
</evidence>
<organism evidence="15 16">
    <name type="scientific">Aegilops tauschii subsp. strangulata</name>
    <name type="common">Goatgrass</name>
    <dbReference type="NCBI Taxonomy" id="200361"/>
    <lineage>
        <taxon>Eukaryota</taxon>
        <taxon>Viridiplantae</taxon>
        <taxon>Streptophyta</taxon>
        <taxon>Embryophyta</taxon>
        <taxon>Tracheophyta</taxon>
        <taxon>Spermatophyta</taxon>
        <taxon>Magnoliopsida</taxon>
        <taxon>Liliopsida</taxon>
        <taxon>Poales</taxon>
        <taxon>Poaceae</taxon>
        <taxon>BOP clade</taxon>
        <taxon>Pooideae</taxon>
        <taxon>Triticodae</taxon>
        <taxon>Triticeae</taxon>
        <taxon>Triticinae</taxon>
        <taxon>Aegilops</taxon>
    </lineage>
</organism>
<dbReference type="PANTHER" id="PTHR19443">
    <property type="entry name" value="HEXOKINASE"/>
    <property type="match status" value="1"/>
</dbReference>
<accession>A0A453GL87</accession>
<dbReference type="GO" id="GO:0005829">
    <property type="term" value="C:cytosol"/>
    <property type="evidence" value="ECO:0007669"/>
    <property type="project" value="TreeGrafter"/>
</dbReference>
<evidence type="ECO:0000256" key="7">
    <source>
        <dbReference type="ARBA" id="ARBA00022840"/>
    </source>
</evidence>
<evidence type="ECO:0000256" key="12">
    <source>
        <dbReference type="RuleBase" id="RU362007"/>
    </source>
</evidence>
<dbReference type="PANTHER" id="PTHR19443:SF6">
    <property type="entry name" value="HEXOKINASE-4"/>
    <property type="match status" value="1"/>
</dbReference>
<evidence type="ECO:0000313" key="15">
    <source>
        <dbReference type="EnsemblPlants" id="AET3Gv21099000.2"/>
    </source>
</evidence>
<evidence type="ECO:0000256" key="6">
    <source>
        <dbReference type="ARBA" id="ARBA00022777"/>
    </source>
</evidence>
<dbReference type="PROSITE" id="PS51748">
    <property type="entry name" value="HEXOKINASE_2"/>
    <property type="match status" value="1"/>
</dbReference>
<dbReference type="GO" id="GO:0019318">
    <property type="term" value="P:hexose metabolic process"/>
    <property type="evidence" value="ECO:0007669"/>
    <property type="project" value="UniProtKB-UniPathway"/>
</dbReference>
<comment type="pathway">
    <text evidence="1">Carbohydrate degradation; glycolysis; D-glyceraldehyde 3-phosphate and glycerone phosphate from D-glucose: step 1/4.</text>
</comment>
<dbReference type="FunFam" id="3.30.420.40:FF:000034">
    <property type="entry name" value="Phosphotransferase"/>
    <property type="match status" value="1"/>
</dbReference>
<dbReference type="Gene3D" id="3.40.367.20">
    <property type="match status" value="2"/>
</dbReference>
<dbReference type="GO" id="GO:0005524">
    <property type="term" value="F:ATP binding"/>
    <property type="evidence" value="ECO:0007669"/>
    <property type="project" value="UniProtKB-UniRule"/>
</dbReference>
<dbReference type="Gene3D" id="3.30.420.40">
    <property type="match status" value="1"/>
</dbReference>
<dbReference type="PRINTS" id="PR00475">
    <property type="entry name" value="HEXOKINASE"/>
</dbReference>
<reference evidence="15" key="5">
    <citation type="journal article" date="2021" name="G3 (Bethesda)">
        <title>Aegilops tauschii genome assembly Aet v5.0 features greater sequence contiguity and improved annotation.</title>
        <authorList>
            <person name="Wang L."/>
            <person name="Zhu T."/>
            <person name="Rodriguez J.C."/>
            <person name="Deal K.R."/>
            <person name="Dubcovsky J."/>
            <person name="McGuire P.E."/>
            <person name="Lux T."/>
            <person name="Spannagl M."/>
            <person name="Mayer K.F.X."/>
            <person name="Baldrich P."/>
            <person name="Meyers B.C."/>
            <person name="Huo N."/>
            <person name="Gu Y.Q."/>
            <person name="Zhou H."/>
            <person name="Devos K.M."/>
            <person name="Bennetzen J.L."/>
            <person name="Unver T."/>
            <person name="Budak H."/>
            <person name="Gulick P.J."/>
            <person name="Galiba G."/>
            <person name="Kalapos B."/>
            <person name="Nelson D.R."/>
            <person name="Li P."/>
            <person name="You F.M."/>
            <person name="Luo M.C."/>
            <person name="Dvorak J."/>
        </authorList>
    </citation>
    <scope>NUCLEOTIDE SEQUENCE [LARGE SCALE GENOMIC DNA]</scope>
    <source>
        <strain evidence="15">cv. AL8/78</strain>
    </source>
</reference>
<evidence type="ECO:0000259" key="13">
    <source>
        <dbReference type="Pfam" id="PF00349"/>
    </source>
</evidence>
<comment type="catalytic activity">
    <reaction evidence="10">
        <text>D-fructose + ATP = D-fructose 6-phosphate + ADP + H(+)</text>
        <dbReference type="Rhea" id="RHEA:16125"/>
        <dbReference type="ChEBI" id="CHEBI:15378"/>
        <dbReference type="ChEBI" id="CHEBI:30616"/>
        <dbReference type="ChEBI" id="CHEBI:37721"/>
        <dbReference type="ChEBI" id="CHEBI:61527"/>
        <dbReference type="ChEBI" id="CHEBI:456216"/>
        <dbReference type="EC" id="2.7.1.1"/>
    </reaction>
    <physiologicalReaction direction="left-to-right" evidence="10">
        <dbReference type="Rhea" id="RHEA:16126"/>
    </physiologicalReaction>
</comment>
<dbReference type="InterPro" id="IPR001312">
    <property type="entry name" value="Hexokinase"/>
</dbReference>
<dbReference type="Gramene" id="AET3Gv21099000.2">
    <property type="protein sequence ID" value="AET3Gv21099000.2"/>
    <property type="gene ID" value="AET3Gv21099000"/>
</dbReference>
<dbReference type="UniPathway" id="UPA00242"/>
<dbReference type="GO" id="GO:0005536">
    <property type="term" value="F:D-glucose binding"/>
    <property type="evidence" value="ECO:0007669"/>
    <property type="project" value="InterPro"/>
</dbReference>
<dbReference type="GO" id="GO:0008865">
    <property type="term" value="F:fructokinase activity"/>
    <property type="evidence" value="ECO:0007669"/>
    <property type="project" value="RHEA"/>
</dbReference>
<keyword evidence="16" id="KW-1185">Reference proteome</keyword>
<feature type="domain" description="Hexokinase N-terminal" evidence="13">
    <location>
        <begin position="1"/>
        <end position="191"/>
    </location>
</feature>
<dbReference type="AlphaFoldDB" id="A0A453GL87"/>
<dbReference type="InterPro" id="IPR022672">
    <property type="entry name" value="Hexokinase_N"/>
</dbReference>
<keyword evidence="6 12" id="KW-0418">Kinase</keyword>
<reference evidence="15" key="3">
    <citation type="journal article" date="2017" name="Nature">
        <title>Genome sequence of the progenitor of the wheat D genome Aegilops tauschii.</title>
        <authorList>
            <person name="Luo M.C."/>
            <person name="Gu Y.Q."/>
            <person name="Puiu D."/>
            <person name="Wang H."/>
            <person name="Twardziok S.O."/>
            <person name="Deal K.R."/>
            <person name="Huo N."/>
            <person name="Zhu T."/>
            <person name="Wang L."/>
            <person name="Wang Y."/>
            <person name="McGuire P.E."/>
            <person name="Liu S."/>
            <person name="Long H."/>
            <person name="Ramasamy R.K."/>
            <person name="Rodriguez J.C."/>
            <person name="Van S.L."/>
            <person name="Yuan L."/>
            <person name="Wang Z."/>
            <person name="Xia Z."/>
            <person name="Xiao L."/>
            <person name="Anderson O.D."/>
            <person name="Ouyang S."/>
            <person name="Liang Y."/>
            <person name="Zimin A.V."/>
            <person name="Pertea G."/>
            <person name="Qi P."/>
            <person name="Bennetzen J.L."/>
            <person name="Dai X."/>
            <person name="Dawson M.W."/>
            <person name="Muller H.G."/>
            <person name="Kugler K."/>
            <person name="Rivarola-Duarte L."/>
            <person name="Spannagl M."/>
            <person name="Mayer K.F.X."/>
            <person name="Lu F.H."/>
            <person name="Bevan M.W."/>
            <person name="Leroy P."/>
            <person name="Li P."/>
            <person name="You F.M."/>
            <person name="Sun Q."/>
            <person name="Liu Z."/>
            <person name="Lyons E."/>
            <person name="Wicker T."/>
            <person name="Salzberg S.L."/>
            <person name="Devos K.M."/>
            <person name="Dvorak J."/>
        </authorList>
    </citation>
    <scope>NUCLEOTIDE SEQUENCE [LARGE SCALE GENOMIC DNA]</scope>
    <source>
        <strain evidence="15">cv. AL8/78</strain>
    </source>
</reference>
<evidence type="ECO:0000256" key="11">
    <source>
        <dbReference type="ARBA" id="ARBA00048160"/>
    </source>
</evidence>
<evidence type="ECO:0000256" key="5">
    <source>
        <dbReference type="ARBA" id="ARBA00022741"/>
    </source>
</evidence>
<comment type="catalytic activity">
    <reaction evidence="9">
        <text>a D-hexose + ATP = a D-hexose 6-phosphate + ADP + H(+)</text>
        <dbReference type="Rhea" id="RHEA:22740"/>
        <dbReference type="ChEBI" id="CHEBI:4194"/>
        <dbReference type="ChEBI" id="CHEBI:15378"/>
        <dbReference type="ChEBI" id="CHEBI:30616"/>
        <dbReference type="ChEBI" id="CHEBI:229467"/>
        <dbReference type="ChEBI" id="CHEBI:456216"/>
        <dbReference type="EC" id="2.7.1.1"/>
    </reaction>
    <physiologicalReaction direction="left-to-right" evidence="9">
        <dbReference type="Rhea" id="RHEA:22741"/>
    </physiologicalReaction>
</comment>
<dbReference type="EnsemblPlants" id="AET3Gv21099000.2">
    <property type="protein sequence ID" value="AET3Gv21099000.2"/>
    <property type="gene ID" value="AET3Gv21099000"/>
</dbReference>
<reference evidence="16" key="2">
    <citation type="journal article" date="2017" name="Nat. Plants">
        <title>The Aegilops tauschii genome reveals multiple impacts of transposons.</title>
        <authorList>
            <person name="Zhao G."/>
            <person name="Zou C."/>
            <person name="Li K."/>
            <person name="Wang K."/>
            <person name="Li T."/>
            <person name="Gao L."/>
            <person name="Zhang X."/>
            <person name="Wang H."/>
            <person name="Yang Z."/>
            <person name="Liu X."/>
            <person name="Jiang W."/>
            <person name="Mao L."/>
            <person name="Kong X."/>
            <person name="Jiao Y."/>
            <person name="Jia J."/>
        </authorList>
    </citation>
    <scope>NUCLEOTIDE SEQUENCE [LARGE SCALE GENOMIC DNA]</scope>
    <source>
        <strain evidence="16">cv. AL8/78</strain>
    </source>
</reference>
<keyword evidence="8 12" id="KW-0324">Glycolysis</keyword>
<dbReference type="UniPathway" id="UPA00109">
    <property type="reaction ID" value="UER00180"/>
</dbReference>
<dbReference type="GO" id="GO:0006096">
    <property type="term" value="P:glycolytic process"/>
    <property type="evidence" value="ECO:0007669"/>
    <property type="project" value="UniProtKB-UniPathway"/>
</dbReference>
<dbReference type="InterPro" id="IPR043129">
    <property type="entry name" value="ATPase_NBD"/>
</dbReference>
<proteinExistence type="inferred from homology"/>
<dbReference type="PROSITE" id="PS00378">
    <property type="entry name" value="HEXOKINASE_1"/>
    <property type="match status" value="1"/>
</dbReference>
<dbReference type="Proteomes" id="UP000015105">
    <property type="component" value="Chromosome 3D"/>
</dbReference>
<dbReference type="EC" id="2.7.1.-" evidence="12"/>
<feature type="domain" description="Hexokinase C-terminal" evidence="14">
    <location>
        <begin position="198"/>
        <end position="264"/>
    </location>
</feature>
<comment type="pathway">
    <text evidence="2">Carbohydrate metabolism; hexose metabolism.</text>
</comment>
<keyword evidence="4 12" id="KW-0808">Transferase</keyword>
<dbReference type="InterPro" id="IPR019807">
    <property type="entry name" value="Hexokinase_BS"/>
</dbReference>
<evidence type="ECO:0000256" key="10">
    <source>
        <dbReference type="ARBA" id="ARBA00047905"/>
    </source>
</evidence>
<dbReference type="GO" id="GO:0005739">
    <property type="term" value="C:mitochondrion"/>
    <property type="evidence" value="ECO:0007669"/>
    <property type="project" value="TreeGrafter"/>
</dbReference>
<keyword evidence="7 12" id="KW-0067">ATP-binding</keyword>
<protein>
    <recommendedName>
        <fullName evidence="12">Phosphotransferase</fullName>
        <ecNumber evidence="12">2.7.1.-</ecNumber>
    </recommendedName>
</protein>
<reference evidence="15" key="4">
    <citation type="submission" date="2019-03" db="UniProtKB">
        <authorList>
            <consortium name="EnsemblPlants"/>
        </authorList>
    </citation>
    <scope>IDENTIFICATION</scope>
</reference>
<comment type="similarity">
    <text evidence="3 12">Belongs to the hexokinase family.</text>
</comment>
<evidence type="ECO:0000256" key="1">
    <source>
        <dbReference type="ARBA" id="ARBA00004888"/>
    </source>
</evidence>
<evidence type="ECO:0000256" key="4">
    <source>
        <dbReference type="ARBA" id="ARBA00022679"/>
    </source>
</evidence>
<evidence type="ECO:0000256" key="3">
    <source>
        <dbReference type="ARBA" id="ARBA00009225"/>
    </source>
</evidence>
<keyword evidence="5 12" id="KW-0547">Nucleotide-binding</keyword>
<evidence type="ECO:0000256" key="2">
    <source>
        <dbReference type="ARBA" id="ARBA00005028"/>
    </source>
</evidence>
<dbReference type="InterPro" id="IPR022673">
    <property type="entry name" value="Hexokinase_C"/>
</dbReference>
<dbReference type="GO" id="GO:0001678">
    <property type="term" value="P:intracellular glucose homeostasis"/>
    <property type="evidence" value="ECO:0007669"/>
    <property type="project" value="InterPro"/>
</dbReference>
<dbReference type="SUPFAM" id="SSF53067">
    <property type="entry name" value="Actin-like ATPase domain"/>
    <property type="match status" value="2"/>
</dbReference>
<comment type="catalytic activity">
    <reaction evidence="11">
        <text>D-glucose + ATP = D-glucose 6-phosphate + ADP + H(+)</text>
        <dbReference type="Rhea" id="RHEA:17825"/>
        <dbReference type="ChEBI" id="CHEBI:4167"/>
        <dbReference type="ChEBI" id="CHEBI:15378"/>
        <dbReference type="ChEBI" id="CHEBI:30616"/>
        <dbReference type="ChEBI" id="CHEBI:61548"/>
        <dbReference type="ChEBI" id="CHEBI:456216"/>
        <dbReference type="EC" id="2.7.1.1"/>
    </reaction>
    <physiologicalReaction direction="left-to-right" evidence="11">
        <dbReference type="Rhea" id="RHEA:17826"/>
    </physiologicalReaction>
</comment>
<dbReference type="GO" id="GO:0004340">
    <property type="term" value="F:glucokinase activity"/>
    <property type="evidence" value="ECO:0007669"/>
    <property type="project" value="UniProtKB-ARBA"/>
</dbReference>
<reference evidence="16" key="1">
    <citation type="journal article" date="2014" name="Science">
        <title>Ancient hybridizations among the ancestral genomes of bread wheat.</title>
        <authorList>
            <consortium name="International Wheat Genome Sequencing Consortium,"/>
            <person name="Marcussen T."/>
            <person name="Sandve S.R."/>
            <person name="Heier L."/>
            <person name="Spannagl M."/>
            <person name="Pfeifer M."/>
            <person name="Jakobsen K.S."/>
            <person name="Wulff B.B."/>
            <person name="Steuernagel B."/>
            <person name="Mayer K.F."/>
            <person name="Olsen O.A."/>
        </authorList>
    </citation>
    <scope>NUCLEOTIDE SEQUENCE [LARGE SCALE GENOMIC DNA]</scope>
    <source>
        <strain evidence="16">cv. AL8/78</strain>
    </source>
</reference>
<evidence type="ECO:0000256" key="8">
    <source>
        <dbReference type="ARBA" id="ARBA00023152"/>
    </source>
</evidence>
<dbReference type="Pfam" id="PF03727">
    <property type="entry name" value="Hexokinase_2"/>
    <property type="match status" value="1"/>
</dbReference>
<sequence>FEEGCATPPARLRQVVDAMVVEMHAGLASDGGSKLKMLLTLVDALPNGDEEGVCYAIDLGGMDFRVLRVEIDVGSTAVINQRVETHAIPEELMGTSQDLFNFVALTLKNFVEREDGKDAQKPLGFTFSFPVRQNSVSSGSLIRWTKGFSVGDTVGKDVSQCLDEALARCGSNMRVTALVNDTVGTLALGHYYYKDTVAAVIIGAGTNACYIERIDAIIKSQGLPTNSGGMVVNMEWGNFWSSHLPRTPYDISLDDETQNRNDQVSRLCKVQSYCIFVVLLIQCNLLVCDTGL</sequence>
<evidence type="ECO:0000256" key="9">
    <source>
        <dbReference type="ARBA" id="ARBA00044613"/>
    </source>
</evidence>
<evidence type="ECO:0000313" key="16">
    <source>
        <dbReference type="Proteomes" id="UP000015105"/>
    </source>
</evidence>